<organism evidence="1 2">
    <name type="scientific">Ancylostoma ceylanicum</name>
    <dbReference type="NCBI Taxonomy" id="53326"/>
    <lineage>
        <taxon>Eukaryota</taxon>
        <taxon>Metazoa</taxon>
        <taxon>Ecdysozoa</taxon>
        <taxon>Nematoda</taxon>
        <taxon>Chromadorea</taxon>
        <taxon>Rhabditida</taxon>
        <taxon>Rhabditina</taxon>
        <taxon>Rhabditomorpha</taxon>
        <taxon>Strongyloidea</taxon>
        <taxon>Ancylostomatidae</taxon>
        <taxon>Ancylostomatinae</taxon>
        <taxon>Ancylostoma</taxon>
    </lineage>
</organism>
<sequence>MSQRTTRASSSKKKELLEINADISAIEDELKNLTTKEILERVIAKCKDPAIGKMVQVAVDRLPNEIADGVEADRRARSVVVSGLPESTESLPSVRQKFDEERVSEMLDALGVQCRPCDVHRLGKYDISRPRLLKILLPSRSHWSAVLANSHKLRSCGFQNIYVRRSMTTTERQREFELRQEARARNRDLGSKQWVIYRGELRRVSELSASTNAKSSGNL</sequence>
<dbReference type="EMBL" id="JARK01001403">
    <property type="protein sequence ID" value="EYC08158.1"/>
    <property type="molecule type" value="Genomic_DNA"/>
</dbReference>
<dbReference type="Proteomes" id="UP000024635">
    <property type="component" value="Unassembled WGS sequence"/>
</dbReference>
<comment type="caution">
    <text evidence="1">The sequence shown here is derived from an EMBL/GenBank/DDBJ whole genome shotgun (WGS) entry which is preliminary data.</text>
</comment>
<protein>
    <submittedName>
        <fullName evidence="1">Uncharacterized protein</fullName>
    </submittedName>
</protein>
<accession>A0A016U0L8</accession>
<reference evidence="2" key="1">
    <citation type="journal article" date="2015" name="Nat. Genet.">
        <title>The genome and transcriptome of the zoonotic hookworm Ancylostoma ceylanicum identify infection-specific gene families.</title>
        <authorList>
            <person name="Schwarz E.M."/>
            <person name="Hu Y."/>
            <person name="Antoshechkin I."/>
            <person name="Miller M.M."/>
            <person name="Sternberg P.W."/>
            <person name="Aroian R.V."/>
        </authorList>
    </citation>
    <scope>NUCLEOTIDE SEQUENCE</scope>
    <source>
        <strain evidence="2">HY135</strain>
    </source>
</reference>
<dbReference type="AlphaFoldDB" id="A0A016U0L8"/>
<gene>
    <name evidence="1" type="primary">Acey_s0067.g24</name>
    <name evidence="1" type="ORF">Y032_0067g24</name>
</gene>
<name>A0A016U0L8_9BILA</name>
<evidence type="ECO:0000313" key="1">
    <source>
        <dbReference type="EMBL" id="EYC08158.1"/>
    </source>
</evidence>
<dbReference type="STRING" id="53326.A0A016U0L8"/>
<evidence type="ECO:0000313" key="2">
    <source>
        <dbReference type="Proteomes" id="UP000024635"/>
    </source>
</evidence>
<proteinExistence type="predicted"/>
<keyword evidence="2" id="KW-1185">Reference proteome</keyword>
<dbReference type="OrthoDB" id="5868288at2759"/>